<evidence type="ECO:0000256" key="8">
    <source>
        <dbReference type="ARBA" id="ARBA00023242"/>
    </source>
</evidence>
<keyword evidence="4 9" id="KW-0863">Zinc-finger</keyword>
<feature type="compositionally biased region" description="Basic and acidic residues" evidence="10">
    <location>
        <begin position="100"/>
        <end position="113"/>
    </location>
</feature>
<evidence type="ECO:0000259" key="11">
    <source>
        <dbReference type="PROSITE" id="PS50157"/>
    </source>
</evidence>
<feature type="domain" description="C2H2-type" evidence="11">
    <location>
        <begin position="232"/>
        <end position="259"/>
    </location>
</feature>
<gene>
    <name evidence="12" type="ORF">WMY93_000630</name>
</gene>
<feature type="region of interest" description="Disordered" evidence="10">
    <location>
        <begin position="73"/>
        <end position="137"/>
    </location>
</feature>
<dbReference type="GO" id="GO:0008270">
    <property type="term" value="F:zinc ion binding"/>
    <property type="evidence" value="ECO:0007669"/>
    <property type="project" value="UniProtKB-KW"/>
</dbReference>
<dbReference type="InterPro" id="IPR036236">
    <property type="entry name" value="Znf_C2H2_sf"/>
</dbReference>
<dbReference type="Pfam" id="PF00096">
    <property type="entry name" value="zf-C2H2"/>
    <property type="match status" value="2"/>
</dbReference>
<sequence length="284" mass="32426">MSFPASFGSQLAAVMEALLKAVVAEVTALVEDGAVELRLELRDRDREIREKERQIEQRDRDILELRAAVEELRARKEESVSAGEEEREEQTPEEQSQVWTKDEDLHEPVVKSEPEEEFTIPDPDLNQSLWPPSPLSAATTSNMTPAAATCVYDSGNASTAHETQNYHIYYSEQVREQDFSPTEQSDLPLDSLLDENQEQFYAQKPGLFAFPVVQNRACNGKRRIRLNFGDEFRCDQCGKTFTARKRLMSHQSVHTGAKPFSCKDCGKMFSRRDNCVRHEKSHKQ</sequence>
<dbReference type="AlphaFoldDB" id="A0AAW0Q2K9"/>
<dbReference type="Proteomes" id="UP001460270">
    <property type="component" value="Unassembled WGS sequence"/>
</dbReference>
<keyword evidence="7" id="KW-0804">Transcription</keyword>
<evidence type="ECO:0000256" key="4">
    <source>
        <dbReference type="ARBA" id="ARBA00022771"/>
    </source>
</evidence>
<keyword evidence="13" id="KW-1185">Reference proteome</keyword>
<keyword evidence="3" id="KW-0677">Repeat</keyword>
<evidence type="ECO:0000256" key="9">
    <source>
        <dbReference type="PROSITE-ProRule" id="PRU00042"/>
    </source>
</evidence>
<evidence type="ECO:0000313" key="13">
    <source>
        <dbReference type="Proteomes" id="UP001460270"/>
    </source>
</evidence>
<comment type="caution">
    <text evidence="12">The sequence shown here is derived from an EMBL/GenBank/DDBJ whole genome shotgun (WGS) entry which is preliminary data.</text>
</comment>
<evidence type="ECO:0000313" key="12">
    <source>
        <dbReference type="EMBL" id="KAK7944902.1"/>
    </source>
</evidence>
<organism evidence="12 13">
    <name type="scientific">Mugilogobius chulae</name>
    <name type="common">yellowstripe goby</name>
    <dbReference type="NCBI Taxonomy" id="88201"/>
    <lineage>
        <taxon>Eukaryota</taxon>
        <taxon>Metazoa</taxon>
        <taxon>Chordata</taxon>
        <taxon>Craniata</taxon>
        <taxon>Vertebrata</taxon>
        <taxon>Euteleostomi</taxon>
        <taxon>Actinopterygii</taxon>
        <taxon>Neopterygii</taxon>
        <taxon>Teleostei</taxon>
        <taxon>Neoteleostei</taxon>
        <taxon>Acanthomorphata</taxon>
        <taxon>Gobiaria</taxon>
        <taxon>Gobiiformes</taxon>
        <taxon>Gobioidei</taxon>
        <taxon>Gobiidae</taxon>
        <taxon>Gobionellinae</taxon>
        <taxon>Mugilogobius</taxon>
    </lineage>
</organism>
<feature type="compositionally biased region" description="Acidic residues" evidence="10">
    <location>
        <begin position="83"/>
        <end position="92"/>
    </location>
</feature>
<keyword evidence="6" id="KW-0805">Transcription regulation</keyword>
<evidence type="ECO:0000256" key="6">
    <source>
        <dbReference type="ARBA" id="ARBA00023015"/>
    </source>
</evidence>
<keyword evidence="2" id="KW-0479">Metal-binding</keyword>
<dbReference type="SUPFAM" id="SSF57667">
    <property type="entry name" value="beta-beta-alpha zinc fingers"/>
    <property type="match status" value="1"/>
</dbReference>
<evidence type="ECO:0000256" key="3">
    <source>
        <dbReference type="ARBA" id="ARBA00022737"/>
    </source>
</evidence>
<name>A0AAW0Q2K9_9GOBI</name>
<dbReference type="PANTHER" id="PTHR16515">
    <property type="entry name" value="PR DOMAIN ZINC FINGER PROTEIN"/>
    <property type="match status" value="1"/>
</dbReference>
<dbReference type="GO" id="GO:0005634">
    <property type="term" value="C:nucleus"/>
    <property type="evidence" value="ECO:0007669"/>
    <property type="project" value="UniProtKB-SubCell"/>
</dbReference>
<dbReference type="FunFam" id="3.30.160.60:FF:000271">
    <property type="entry name" value="Zinc finger protein 662"/>
    <property type="match status" value="1"/>
</dbReference>
<evidence type="ECO:0000256" key="7">
    <source>
        <dbReference type="ARBA" id="ARBA00023163"/>
    </source>
</evidence>
<evidence type="ECO:0000256" key="5">
    <source>
        <dbReference type="ARBA" id="ARBA00022833"/>
    </source>
</evidence>
<comment type="subcellular location">
    <subcellularLocation>
        <location evidence="1">Nucleus</location>
    </subcellularLocation>
</comment>
<evidence type="ECO:0000256" key="10">
    <source>
        <dbReference type="SAM" id="MobiDB-lite"/>
    </source>
</evidence>
<dbReference type="Gene3D" id="3.30.160.60">
    <property type="entry name" value="Classic Zinc Finger"/>
    <property type="match status" value="2"/>
</dbReference>
<dbReference type="InterPro" id="IPR050331">
    <property type="entry name" value="Zinc_finger"/>
</dbReference>
<dbReference type="GO" id="GO:0010468">
    <property type="term" value="P:regulation of gene expression"/>
    <property type="evidence" value="ECO:0007669"/>
    <property type="project" value="TreeGrafter"/>
</dbReference>
<accession>A0AAW0Q2K9</accession>
<dbReference type="InterPro" id="IPR013087">
    <property type="entry name" value="Znf_C2H2_type"/>
</dbReference>
<proteinExistence type="predicted"/>
<dbReference type="PROSITE" id="PS00028">
    <property type="entry name" value="ZINC_FINGER_C2H2_1"/>
    <property type="match status" value="2"/>
</dbReference>
<protein>
    <recommendedName>
        <fullName evidence="11">C2H2-type domain-containing protein</fullName>
    </recommendedName>
</protein>
<dbReference type="PROSITE" id="PS50157">
    <property type="entry name" value="ZINC_FINGER_C2H2_2"/>
    <property type="match status" value="2"/>
</dbReference>
<dbReference type="PANTHER" id="PTHR16515:SF49">
    <property type="entry name" value="GASTRULA ZINC FINGER PROTEIN XLCGF49.1-LIKE-RELATED"/>
    <property type="match status" value="1"/>
</dbReference>
<reference evidence="13" key="1">
    <citation type="submission" date="2024-04" db="EMBL/GenBank/DDBJ databases">
        <title>Salinicola lusitanus LLJ914,a marine bacterium isolated from the Okinawa Trough.</title>
        <authorList>
            <person name="Li J."/>
        </authorList>
    </citation>
    <scope>NUCLEOTIDE SEQUENCE [LARGE SCALE GENOMIC DNA]</scope>
</reference>
<feature type="domain" description="C2H2-type" evidence="11">
    <location>
        <begin position="260"/>
        <end position="284"/>
    </location>
</feature>
<dbReference type="SMART" id="SM00355">
    <property type="entry name" value="ZnF_C2H2"/>
    <property type="match status" value="2"/>
</dbReference>
<feature type="compositionally biased region" description="Polar residues" evidence="10">
    <location>
        <begin position="125"/>
        <end position="137"/>
    </location>
</feature>
<evidence type="ECO:0000256" key="1">
    <source>
        <dbReference type="ARBA" id="ARBA00004123"/>
    </source>
</evidence>
<keyword evidence="8" id="KW-0539">Nucleus</keyword>
<dbReference type="FunFam" id="3.30.160.60:FF:000062">
    <property type="entry name" value="RB-associated KRAB zinc finger protein-like"/>
    <property type="match status" value="1"/>
</dbReference>
<evidence type="ECO:0000256" key="2">
    <source>
        <dbReference type="ARBA" id="ARBA00022723"/>
    </source>
</evidence>
<dbReference type="EMBL" id="JBBPFD010000001">
    <property type="protein sequence ID" value="KAK7944902.1"/>
    <property type="molecule type" value="Genomic_DNA"/>
</dbReference>
<keyword evidence="5" id="KW-0862">Zinc</keyword>